<keyword evidence="8" id="KW-0551">Lipid droplet</keyword>
<dbReference type="OrthoDB" id="10253869at2759"/>
<evidence type="ECO:0000256" key="3">
    <source>
        <dbReference type="ARBA" id="ARBA00004651"/>
    </source>
</evidence>
<evidence type="ECO:0000256" key="9">
    <source>
        <dbReference type="ARBA" id="ARBA00022692"/>
    </source>
</evidence>
<evidence type="ECO:0000256" key="1">
    <source>
        <dbReference type="ARBA" id="ARBA00004502"/>
    </source>
</evidence>
<name>A0A084QEL5_STAC4</name>
<evidence type="ECO:0000256" key="2">
    <source>
        <dbReference type="ARBA" id="ARBA00004585"/>
    </source>
</evidence>
<dbReference type="InterPro" id="IPR020845">
    <property type="entry name" value="AMP-binding_CS"/>
</dbReference>
<dbReference type="GO" id="GO:0044539">
    <property type="term" value="P:long-chain fatty acid import into cell"/>
    <property type="evidence" value="ECO:0007669"/>
    <property type="project" value="TreeGrafter"/>
</dbReference>
<organism evidence="22 23">
    <name type="scientific">Stachybotrys chlorohalonatus (strain IBT 40285)</name>
    <dbReference type="NCBI Taxonomy" id="1283841"/>
    <lineage>
        <taxon>Eukaryota</taxon>
        <taxon>Fungi</taxon>
        <taxon>Dikarya</taxon>
        <taxon>Ascomycota</taxon>
        <taxon>Pezizomycotina</taxon>
        <taxon>Sordariomycetes</taxon>
        <taxon>Hypocreomycetidae</taxon>
        <taxon>Hypocreales</taxon>
        <taxon>Stachybotryaceae</taxon>
        <taxon>Stachybotrys</taxon>
    </lineage>
</organism>
<evidence type="ECO:0000256" key="10">
    <source>
        <dbReference type="ARBA" id="ARBA00022741"/>
    </source>
</evidence>
<dbReference type="GO" id="GO:0005778">
    <property type="term" value="C:peroxisomal membrane"/>
    <property type="evidence" value="ECO:0007669"/>
    <property type="project" value="UniProtKB-SubCell"/>
</dbReference>
<dbReference type="GO" id="GO:0005324">
    <property type="term" value="F:long-chain fatty acid transmembrane transporter activity"/>
    <property type="evidence" value="ECO:0007669"/>
    <property type="project" value="TreeGrafter"/>
</dbReference>
<keyword evidence="12" id="KW-1133">Transmembrane helix</keyword>
<dbReference type="PANTHER" id="PTHR43107">
    <property type="entry name" value="LONG-CHAIN FATTY ACID TRANSPORT PROTEIN"/>
    <property type="match status" value="1"/>
</dbReference>
<dbReference type="Pfam" id="PF13193">
    <property type="entry name" value="AMP-binding_C"/>
    <property type="match status" value="1"/>
</dbReference>
<accession>A0A084QEL5</accession>
<evidence type="ECO:0000256" key="13">
    <source>
        <dbReference type="ARBA" id="ARBA00023055"/>
    </source>
</evidence>
<reference evidence="22 23" key="1">
    <citation type="journal article" date="2014" name="BMC Genomics">
        <title>Comparative genome sequencing reveals chemotype-specific gene clusters in the toxigenic black mold Stachybotrys.</title>
        <authorList>
            <person name="Semeiks J."/>
            <person name="Borek D."/>
            <person name="Otwinowski Z."/>
            <person name="Grishin N.V."/>
        </authorList>
    </citation>
    <scope>NUCLEOTIDE SEQUENCE [LARGE SCALE GENOMIC DNA]</scope>
    <source>
        <strain evidence="22 23">IBT 40285</strain>
    </source>
</reference>
<dbReference type="EMBL" id="KL660797">
    <property type="protein sequence ID" value="KFA62400.1"/>
    <property type="molecule type" value="Genomic_DNA"/>
</dbReference>
<keyword evidence="9" id="KW-0812">Transmembrane</keyword>
<comment type="function">
    <text evidence="17">Acyl-CoA synthetase required for both the import of long chain fatty acids (LCFAs) (C14-C18) and the activation very long chain fatty acids (VLCFAs) (C20-C26) by esterification of the fatty acids into metabolically active CoA-thioesters for subsequent degradation or incorporation into phospholipids. The transport and fatty acyl-CoA synthetase activities are genetically separable and are thus independent activities. Esterifies VLCFAs in the peroxisome matrix. The VLCFAs are actively transported into peroxisomes by a PXA1-PXA2 heterodimeric transporter in the peroxisomal membrane.</text>
</comment>
<evidence type="ECO:0000256" key="11">
    <source>
        <dbReference type="ARBA" id="ARBA00022840"/>
    </source>
</evidence>
<evidence type="ECO:0000256" key="16">
    <source>
        <dbReference type="ARBA" id="ARBA00051585"/>
    </source>
</evidence>
<keyword evidence="14" id="KW-0472">Membrane</keyword>
<feature type="domain" description="AMP-binding enzyme C-terminal" evidence="21">
    <location>
        <begin position="502"/>
        <end position="580"/>
    </location>
</feature>
<dbReference type="GO" id="GO:0004467">
    <property type="term" value="F:long-chain fatty acid-CoA ligase activity"/>
    <property type="evidence" value="ECO:0007669"/>
    <property type="project" value="TreeGrafter"/>
</dbReference>
<keyword evidence="13" id="KW-0445">Lipid transport</keyword>
<keyword evidence="6" id="KW-1003">Cell membrane</keyword>
<evidence type="ECO:0000259" key="20">
    <source>
        <dbReference type="Pfam" id="PF00501"/>
    </source>
</evidence>
<dbReference type="PANTHER" id="PTHR43107:SF15">
    <property type="entry name" value="FATTY ACID TRANSPORT PROTEIN 3, ISOFORM A"/>
    <property type="match status" value="1"/>
</dbReference>
<comment type="catalytic activity">
    <reaction evidence="16">
        <text>a very long-chain fatty acid + ATP + CoA = a very long-chain fatty acyl-CoA + AMP + diphosphate</text>
        <dbReference type="Rhea" id="RHEA:54536"/>
        <dbReference type="ChEBI" id="CHEBI:30616"/>
        <dbReference type="ChEBI" id="CHEBI:33019"/>
        <dbReference type="ChEBI" id="CHEBI:57287"/>
        <dbReference type="ChEBI" id="CHEBI:58950"/>
        <dbReference type="ChEBI" id="CHEBI:138261"/>
        <dbReference type="ChEBI" id="CHEBI:456215"/>
    </reaction>
</comment>
<evidence type="ECO:0000256" key="7">
    <source>
        <dbReference type="ARBA" id="ARBA00022598"/>
    </source>
</evidence>
<keyword evidence="11" id="KW-0067">ATP-binding</keyword>
<evidence type="ECO:0000256" key="14">
    <source>
        <dbReference type="ARBA" id="ARBA00023136"/>
    </source>
</evidence>
<dbReference type="STRING" id="1283841.A0A084QEL5"/>
<dbReference type="Gene3D" id="3.40.50.12780">
    <property type="entry name" value="N-terminal domain of ligase-like"/>
    <property type="match status" value="1"/>
</dbReference>
<evidence type="ECO:0000256" key="18">
    <source>
        <dbReference type="ARBA" id="ARBA00068795"/>
    </source>
</evidence>
<dbReference type="GO" id="GO:0009898">
    <property type="term" value="C:cytoplasmic side of plasma membrane"/>
    <property type="evidence" value="ECO:0007669"/>
    <property type="project" value="TreeGrafter"/>
</dbReference>
<keyword evidence="7" id="KW-0436">Ligase</keyword>
<comment type="subcellular location">
    <subcellularLocation>
        <location evidence="3">Cell membrane</location>
        <topology evidence="3">Multi-pass membrane protein</topology>
    </subcellularLocation>
    <subcellularLocation>
        <location evidence="1">Lipid droplet</location>
    </subcellularLocation>
    <subcellularLocation>
        <location evidence="2">Peroxisome membrane</location>
        <topology evidence="2">Multi-pass membrane protein</topology>
    </subcellularLocation>
</comment>
<evidence type="ECO:0000313" key="22">
    <source>
        <dbReference type="EMBL" id="KFA62400.1"/>
    </source>
</evidence>
<dbReference type="FunCoup" id="A0A084QEL5">
    <property type="interactions" value="133"/>
</dbReference>
<dbReference type="FunFam" id="3.30.300.30:FF:000002">
    <property type="entry name" value="Long-chain fatty acid transport protein 1"/>
    <property type="match status" value="1"/>
</dbReference>
<dbReference type="SUPFAM" id="SSF56801">
    <property type="entry name" value="Acetyl-CoA synthetase-like"/>
    <property type="match status" value="1"/>
</dbReference>
<evidence type="ECO:0000256" key="6">
    <source>
        <dbReference type="ARBA" id="ARBA00022475"/>
    </source>
</evidence>
<dbReference type="AlphaFoldDB" id="A0A084QEL5"/>
<dbReference type="GO" id="GO:0005524">
    <property type="term" value="F:ATP binding"/>
    <property type="evidence" value="ECO:0007669"/>
    <property type="project" value="UniProtKB-KW"/>
</dbReference>
<evidence type="ECO:0000256" key="17">
    <source>
        <dbReference type="ARBA" id="ARBA00060276"/>
    </source>
</evidence>
<dbReference type="InterPro" id="IPR045851">
    <property type="entry name" value="AMP-bd_C_sf"/>
</dbReference>
<proteinExistence type="inferred from homology"/>
<feature type="non-terminal residue" evidence="22">
    <location>
        <position position="638"/>
    </location>
</feature>
<dbReference type="Gene3D" id="3.30.300.30">
    <property type="match status" value="1"/>
</dbReference>
<evidence type="ECO:0000256" key="8">
    <source>
        <dbReference type="ARBA" id="ARBA00022677"/>
    </source>
</evidence>
<evidence type="ECO:0000256" key="15">
    <source>
        <dbReference type="ARBA" id="ARBA00023140"/>
    </source>
</evidence>
<evidence type="ECO:0000256" key="4">
    <source>
        <dbReference type="ARBA" id="ARBA00006432"/>
    </source>
</evidence>
<evidence type="ECO:0000256" key="19">
    <source>
        <dbReference type="ARBA" id="ARBA00078285"/>
    </source>
</evidence>
<keyword evidence="10" id="KW-0547">Nucleotide-binding</keyword>
<protein>
    <recommendedName>
        <fullName evidence="18">Very long-chain fatty acid transport protein</fullName>
    </recommendedName>
    <alternativeName>
        <fullName evidence="19">Very-long-chain acyl-CoA synthetase</fullName>
    </alternativeName>
</protein>
<dbReference type="PROSITE" id="PS00455">
    <property type="entry name" value="AMP_BINDING"/>
    <property type="match status" value="1"/>
</dbReference>
<dbReference type="HOGENOM" id="CLU_000022_46_3_1"/>
<dbReference type="GO" id="GO:0005811">
    <property type="term" value="C:lipid droplet"/>
    <property type="evidence" value="ECO:0007669"/>
    <property type="project" value="UniProtKB-SubCell"/>
</dbReference>
<evidence type="ECO:0000256" key="12">
    <source>
        <dbReference type="ARBA" id="ARBA00022989"/>
    </source>
</evidence>
<evidence type="ECO:0000259" key="21">
    <source>
        <dbReference type="Pfam" id="PF13193"/>
    </source>
</evidence>
<dbReference type="InterPro" id="IPR025110">
    <property type="entry name" value="AMP-bd_C"/>
</dbReference>
<keyword evidence="5" id="KW-0813">Transport</keyword>
<dbReference type="FunFam" id="3.40.50.12780:FF:000019">
    <property type="entry name" value="Long-chain fatty acid transporter"/>
    <property type="match status" value="1"/>
</dbReference>
<evidence type="ECO:0000256" key="5">
    <source>
        <dbReference type="ARBA" id="ARBA00022448"/>
    </source>
</evidence>
<keyword evidence="15" id="KW-0576">Peroxisome</keyword>
<sequence length="638" mass="71055">PLAVAAPASLALLAYANARTSFWYDLVLLNCDISASLRLLLAQRAQRVNLFYLLESQAAKHTSSSLLWFQGNTFSYKEIYDRVLKYAAWLRNDLAVKKGDVVAMDFMNGEQFVIVWFAIWSLGAKPAFINYNLTGESLAHCLKVSSAKVCIVEPDVAPKVDDQVRADLASTMSFFVFTPDVEAQVLALDGFRAPDEDRNEDNFLNMAILIYTSGTTGLPKPAVVSWGKCYIGSGYGQKLAGRYGGDNDIIYTAMPMYHSAASILSFLATLFSGGTQALGRKFSSRTFWPEVRASRATIIQYVGETLRYLLAAPPQLDPATGASLDRQHRVRAAFGNGLSADIWNRFRERFGVDTIVEFYTATEGTFGLWNVSSNQLTAGAIGRHGWLTNFLERRNVALVQVDWDTQEPFRDPKTGFCVQVPTSEPGELLNKLPGDDPNSRFTGYFRNPRASESKIVRNVFRKGDAYFRTGDVARWDSDGRVYFVDRIGDTFRWKSENVSTAEVSSAVGTHPAVREANVYGVALPHHDGRAGCVAVTLDNGQDQPSRETMRSLARHVRERLPRYAQPLFLRLMREVGRQATGTMKQQKHVLRKAGVKPSAAGDATDDVELGSVYWLVGDEYVRFEEDDWKSLEAGRVKL</sequence>
<dbReference type="Proteomes" id="UP000028524">
    <property type="component" value="Unassembled WGS sequence"/>
</dbReference>
<comment type="similarity">
    <text evidence="4">Belongs to the ATP-dependent AMP-binding enzyme family.</text>
</comment>
<dbReference type="OMA" id="VWRQFLD"/>
<feature type="non-terminal residue" evidence="22">
    <location>
        <position position="1"/>
    </location>
</feature>
<dbReference type="InterPro" id="IPR000873">
    <property type="entry name" value="AMP-dep_synth/lig_dom"/>
</dbReference>
<feature type="domain" description="AMP-dependent synthetase/ligase" evidence="20">
    <location>
        <begin position="55"/>
        <end position="415"/>
    </location>
</feature>
<evidence type="ECO:0000313" key="23">
    <source>
        <dbReference type="Proteomes" id="UP000028524"/>
    </source>
</evidence>
<dbReference type="Pfam" id="PF00501">
    <property type="entry name" value="AMP-binding"/>
    <property type="match status" value="1"/>
</dbReference>
<dbReference type="InterPro" id="IPR042099">
    <property type="entry name" value="ANL_N_sf"/>
</dbReference>
<gene>
    <name evidence="22" type="ORF">S40285_06415</name>
</gene>
<keyword evidence="23" id="KW-1185">Reference proteome</keyword>
<dbReference type="InParanoid" id="A0A084QEL5"/>